<dbReference type="Proteomes" id="UP000287972">
    <property type="component" value="Unassembled WGS sequence"/>
</dbReference>
<reference evidence="1 2" key="1">
    <citation type="submission" date="2017-06" db="EMBL/GenBank/DDBJ databases">
        <title>Comparative genomic analysis of Ambrosia Fusariam Clade fungi.</title>
        <authorList>
            <person name="Stajich J.E."/>
            <person name="Carrillo J."/>
            <person name="Kijimoto T."/>
            <person name="Eskalen A."/>
            <person name="O'Donnell K."/>
            <person name="Kasson M."/>
        </authorList>
    </citation>
    <scope>NUCLEOTIDE SEQUENCE [LARGE SCALE GENOMIC DNA]</scope>
    <source>
        <strain evidence="1 2">NRRL62606</strain>
    </source>
</reference>
<evidence type="ECO:0000313" key="1">
    <source>
        <dbReference type="EMBL" id="RSL85471.1"/>
    </source>
</evidence>
<sequence>MADYLQELGLTPATSRAPKTIIIKAQDLTDFEIWLLLDLNTEWAKIEEGTGEQQLPTTETFASFFKAVFSKWDSSCVAVSLDNKKPILTKREKGLIVGTWAKDLAESRTSIAKRKKEEKDESEVALSVEKSGMLKFDLLDGKMQVATGGEVDYLPGMTRGKAETQNAHIYDQAEIMRLDTHNKTILLALARQRIDWIKYRNAHYPVPANDPDLRRFQAGIKSLIEKLIDWSHSSDEIAISHWMKLPRTERAMTRGFRNALMQSDAAQLASAILNKIPKKSQQILGRQELKPIDLLDLPRVPKKFPHRLTYVDIAADVGPSNVRMMPTLLHPSTTVKAVNPGVQIQPTMDTRLYIGSSLAGRGGYTRLQIHEKESTRGTPGTGGMHYGFTRQAGVVPNYQVVGVWTNPNRLRSNH</sequence>
<evidence type="ECO:0000313" key="2">
    <source>
        <dbReference type="Proteomes" id="UP000287972"/>
    </source>
</evidence>
<dbReference type="AlphaFoldDB" id="A0A428S6P3"/>
<proteinExistence type="predicted"/>
<name>A0A428S6P3_9HYPO</name>
<organism evidence="1 2">
    <name type="scientific">Fusarium floridanum</name>
    <dbReference type="NCBI Taxonomy" id="1325733"/>
    <lineage>
        <taxon>Eukaryota</taxon>
        <taxon>Fungi</taxon>
        <taxon>Dikarya</taxon>
        <taxon>Ascomycota</taxon>
        <taxon>Pezizomycotina</taxon>
        <taxon>Sordariomycetes</taxon>
        <taxon>Hypocreomycetidae</taxon>
        <taxon>Hypocreales</taxon>
        <taxon>Nectriaceae</taxon>
        <taxon>Fusarium</taxon>
        <taxon>Fusarium solani species complex</taxon>
    </lineage>
</organism>
<gene>
    <name evidence="1" type="ORF">CEP51_003321</name>
</gene>
<dbReference type="EMBL" id="NKCL01000053">
    <property type="protein sequence ID" value="RSL85471.1"/>
    <property type="molecule type" value="Genomic_DNA"/>
</dbReference>
<accession>A0A428S6P3</accession>
<protein>
    <submittedName>
        <fullName evidence="1">Uncharacterized protein</fullName>
    </submittedName>
</protein>
<comment type="caution">
    <text evidence="1">The sequence shown here is derived from an EMBL/GenBank/DDBJ whole genome shotgun (WGS) entry which is preliminary data.</text>
</comment>
<keyword evidence="2" id="KW-1185">Reference proteome</keyword>